<reference evidence="2" key="2">
    <citation type="journal article" date="2015" name="Data Brief">
        <title>Shoot transcriptome of the giant reed, Arundo donax.</title>
        <authorList>
            <person name="Barrero R.A."/>
            <person name="Guerrero F.D."/>
            <person name="Moolhuijzen P."/>
            <person name="Goolsby J.A."/>
            <person name="Tidwell J."/>
            <person name="Bellgard S.E."/>
            <person name="Bellgard M.I."/>
        </authorList>
    </citation>
    <scope>NUCLEOTIDE SEQUENCE</scope>
    <source>
        <tissue evidence="2">Shoot tissue taken approximately 20 cm above the soil surface</tissue>
    </source>
</reference>
<protein>
    <submittedName>
        <fullName evidence="2">Uncharacterized protein</fullName>
    </submittedName>
</protein>
<evidence type="ECO:0000313" key="2">
    <source>
        <dbReference type="EMBL" id="JAD86312.1"/>
    </source>
</evidence>
<keyword evidence="1" id="KW-0175">Coiled coil</keyword>
<dbReference type="EMBL" id="GBRH01211583">
    <property type="protein sequence ID" value="JAD86312.1"/>
    <property type="molecule type" value="Transcribed_RNA"/>
</dbReference>
<proteinExistence type="predicted"/>
<reference evidence="2" key="1">
    <citation type="submission" date="2014-09" db="EMBL/GenBank/DDBJ databases">
        <authorList>
            <person name="Magalhaes I.L.F."/>
            <person name="Oliveira U."/>
            <person name="Santos F.R."/>
            <person name="Vidigal T.H.D.A."/>
            <person name="Brescovit A.D."/>
            <person name="Santos A.J."/>
        </authorList>
    </citation>
    <scope>NUCLEOTIDE SEQUENCE</scope>
    <source>
        <tissue evidence="2">Shoot tissue taken approximately 20 cm above the soil surface</tissue>
    </source>
</reference>
<name>A0A0A9DRB1_ARUDO</name>
<accession>A0A0A9DRB1</accession>
<organism evidence="2">
    <name type="scientific">Arundo donax</name>
    <name type="common">Giant reed</name>
    <name type="synonym">Donax arundinaceus</name>
    <dbReference type="NCBI Taxonomy" id="35708"/>
    <lineage>
        <taxon>Eukaryota</taxon>
        <taxon>Viridiplantae</taxon>
        <taxon>Streptophyta</taxon>
        <taxon>Embryophyta</taxon>
        <taxon>Tracheophyta</taxon>
        <taxon>Spermatophyta</taxon>
        <taxon>Magnoliopsida</taxon>
        <taxon>Liliopsida</taxon>
        <taxon>Poales</taxon>
        <taxon>Poaceae</taxon>
        <taxon>PACMAD clade</taxon>
        <taxon>Arundinoideae</taxon>
        <taxon>Arundineae</taxon>
        <taxon>Arundo</taxon>
    </lineage>
</organism>
<sequence>MLPPANTVAEPRKGNTSAPLAPLSSTFVNAVPIAFAPPTSCSAPAGTDAVAPGAPMGPSPQGMQIIQVNQTRSPSVAPSTDLVETRKRKNDDAVLIAAFKRQATHELVSSNTMESSDQVCQYMGERELKEFSFLKLENRMLREECTQFEMAEKELLLKEHNLRLEIEQAQSRYKSLLNEYVSVSAVPTQNR</sequence>
<evidence type="ECO:0000256" key="1">
    <source>
        <dbReference type="SAM" id="Coils"/>
    </source>
</evidence>
<dbReference type="AlphaFoldDB" id="A0A0A9DRB1"/>
<feature type="coiled-coil region" evidence="1">
    <location>
        <begin position="150"/>
        <end position="179"/>
    </location>
</feature>